<reference evidence="1" key="1">
    <citation type="submission" date="2018-05" db="EMBL/GenBank/DDBJ databases">
        <authorList>
            <person name="Lanie J.A."/>
            <person name="Ng W.-L."/>
            <person name="Kazmierczak K.M."/>
            <person name="Andrzejewski T.M."/>
            <person name="Davidsen T.M."/>
            <person name="Wayne K.J."/>
            <person name="Tettelin H."/>
            <person name="Glass J.I."/>
            <person name="Rusch D."/>
            <person name="Podicherti R."/>
            <person name="Tsui H.-C.T."/>
            <person name="Winkler M.E."/>
        </authorList>
    </citation>
    <scope>NUCLEOTIDE SEQUENCE</scope>
</reference>
<sequence length="135" mass="15205">MYEVRVEAKFEAGHKRGPDGEIHSLHHHAWKVAAYARSHDLDHIGLVIDFRVLRTVVDEVLGTLDQRVLEDVEGFSESGPTVPAVAVWIFERLDGRMRTITGGENGTEPDGTHDFWLAAVEVEADPGIRFEYRID</sequence>
<gene>
    <name evidence="1" type="ORF">METZ01_LOCUS8617</name>
</gene>
<dbReference type="Gene3D" id="3.30.479.10">
    <property type="entry name" value="6-pyruvoyl tetrahydropterin synthase/QueD"/>
    <property type="match status" value="1"/>
</dbReference>
<name>A0A381NQI8_9ZZZZ</name>
<dbReference type="InterPro" id="IPR007115">
    <property type="entry name" value="6-PTP_synth/QueD"/>
</dbReference>
<accession>A0A381NQI8</accession>
<dbReference type="EMBL" id="UINC01000459">
    <property type="protein sequence ID" value="SUZ55763.1"/>
    <property type="molecule type" value="Genomic_DNA"/>
</dbReference>
<dbReference type="InterPro" id="IPR038418">
    <property type="entry name" value="6-PTP_synth/QueD_sf"/>
</dbReference>
<evidence type="ECO:0000313" key="1">
    <source>
        <dbReference type="EMBL" id="SUZ55763.1"/>
    </source>
</evidence>
<dbReference type="Pfam" id="PF01242">
    <property type="entry name" value="PTPS"/>
    <property type="match status" value="1"/>
</dbReference>
<proteinExistence type="predicted"/>
<dbReference type="SUPFAM" id="SSF55620">
    <property type="entry name" value="Tetrahydrobiopterin biosynthesis enzymes-like"/>
    <property type="match status" value="1"/>
</dbReference>
<dbReference type="AlphaFoldDB" id="A0A381NQI8"/>
<evidence type="ECO:0008006" key="2">
    <source>
        <dbReference type="Google" id="ProtNLM"/>
    </source>
</evidence>
<protein>
    <recommendedName>
        <fullName evidence="2">6-carboxy-5,6,7,8-tetrahydropterin synthase</fullName>
    </recommendedName>
</protein>
<organism evidence="1">
    <name type="scientific">marine metagenome</name>
    <dbReference type="NCBI Taxonomy" id="408172"/>
    <lineage>
        <taxon>unclassified sequences</taxon>
        <taxon>metagenomes</taxon>
        <taxon>ecological metagenomes</taxon>
    </lineage>
</organism>